<evidence type="ECO:0000256" key="3">
    <source>
        <dbReference type="ARBA" id="ARBA00005466"/>
    </source>
</evidence>
<dbReference type="InterPro" id="IPR006094">
    <property type="entry name" value="Oxid_FAD_bind_N"/>
</dbReference>
<keyword evidence="5 9" id="KW-0285">Flavoprotein</keyword>
<evidence type="ECO:0000256" key="8">
    <source>
        <dbReference type="ARBA" id="ARBA00033418"/>
    </source>
</evidence>
<dbReference type="Gene3D" id="3.30.43.10">
    <property type="entry name" value="Uridine Diphospho-n-acetylenolpyruvylglucosamine Reductase, domain 2"/>
    <property type="match status" value="1"/>
</dbReference>
<proteinExistence type="inferred from homology"/>
<comment type="cofactor">
    <cofactor evidence="1 9">
        <name>FAD</name>
        <dbReference type="ChEBI" id="CHEBI:57692"/>
    </cofactor>
</comment>
<protein>
    <recommendedName>
        <fullName evidence="4 9">D-arabinono-1,4-lactone oxidase</fullName>
        <shortName evidence="9">ALO</shortName>
        <ecNumber evidence="4 9">1.1.3.37</ecNumber>
    </recommendedName>
    <alternativeName>
        <fullName evidence="8 9">L-galactono-gamma-lactone oxidase</fullName>
    </alternativeName>
</protein>
<sequence>MAPSSSPTAMDAQAQRIIDEVVGKSGIPFHARSAYTHATWAKTFSSLPELYIEPETQEEVEQIVKLARLCRRRLTTVGHAHSPSTLTCTSNWMLSLDKMNKILSFDGATGDATMQAGIRLYQLSDELAARGFTMPIMGSVNEQSIAGVISTGTRGSSLKHGLLSESISSLKITLGNGQTVQCSATEDPDLFRAALLSLGALGIITEVTFRAVPAFALRWHQTIDADARILAAWDTTLWTQADFVRVWWLPYTRRAVLWRADAVPQADLDSGRETLRDPPVGYYDGALGYHIYHNLLALSRWVPRIVPWIEWFVFGLQYGFRNGASSTTSAVQPSSKAFWMNCLYSQYVTEWAIPLARGPEALARLGAWLNRLQPGDPGYVNHGIPFSAEGVYVHSPVEVRVCDSRVRTSAARNNRPWLDSTVKDGPTLNINATMYRPYLRDPPGLERWFAGFEWLMRDLGGRPHWAKNFKVAPEELADWYGDDLVQWRRVRDAADPDGLFVGPWHRQHVLDPEAPRYPAEEVESGRVSVGPRTGVTVHGEVQSVKAGEEAVHSRQDSGVSAVL</sequence>
<dbReference type="PANTHER" id="PTHR43762">
    <property type="entry name" value="L-GULONOLACTONE OXIDASE"/>
    <property type="match status" value="1"/>
</dbReference>
<evidence type="ECO:0000259" key="11">
    <source>
        <dbReference type="PROSITE" id="PS51387"/>
    </source>
</evidence>
<keyword evidence="9" id="KW-0496">Mitochondrion</keyword>
<dbReference type="Gene3D" id="3.30.70.2520">
    <property type="match status" value="1"/>
</dbReference>
<dbReference type="InterPro" id="IPR016166">
    <property type="entry name" value="FAD-bd_PCMH"/>
</dbReference>
<feature type="compositionally biased region" description="Basic and acidic residues" evidence="10">
    <location>
        <begin position="546"/>
        <end position="555"/>
    </location>
</feature>
<dbReference type="SUPFAM" id="SSF56176">
    <property type="entry name" value="FAD-binding/transporter-associated domain-like"/>
    <property type="match status" value="1"/>
</dbReference>
<gene>
    <name evidence="12" type="ORF">PG993_011621</name>
</gene>
<dbReference type="InterPro" id="IPR036318">
    <property type="entry name" value="FAD-bd_PCMH-like_sf"/>
</dbReference>
<dbReference type="PROSITE" id="PS51387">
    <property type="entry name" value="FAD_PCMH"/>
    <property type="match status" value="1"/>
</dbReference>
<accession>A0ABR1S1K0</accession>
<dbReference type="PIRSF" id="PIRSF000136">
    <property type="entry name" value="LGO_GLO"/>
    <property type="match status" value="1"/>
</dbReference>
<evidence type="ECO:0000256" key="2">
    <source>
        <dbReference type="ARBA" id="ARBA00005083"/>
    </source>
</evidence>
<evidence type="ECO:0000256" key="9">
    <source>
        <dbReference type="RuleBase" id="RU367158"/>
    </source>
</evidence>
<evidence type="ECO:0000256" key="4">
    <source>
        <dbReference type="ARBA" id="ARBA00013136"/>
    </source>
</evidence>
<evidence type="ECO:0000256" key="7">
    <source>
        <dbReference type="ARBA" id="ARBA00023002"/>
    </source>
</evidence>
<evidence type="ECO:0000313" key="12">
    <source>
        <dbReference type="EMBL" id="KAK8023555.1"/>
    </source>
</evidence>
<feature type="domain" description="FAD-binding PCMH-type" evidence="11">
    <location>
        <begin position="44"/>
        <end position="214"/>
    </location>
</feature>
<dbReference type="Gene3D" id="3.30.465.10">
    <property type="match status" value="1"/>
</dbReference>
<keyword evidence="6 9" id="KW-0274">FAD</keyword>
<dbReference type="InterPro" id="IPR007173">
    <property type="entry name" value="ALO_C"/>
</dbReference>
<evidence type="ECO:0000256" key="1">
    <source>
        <dbReference type="ARBA" id="ARBA00001974"/>
    </source>
</evidence>
<dbReference type="InterPro" id="IPR030654">
    <property type="entry name" value="Sugar_lactone_oxidase"/>
</dbReference>
<dbReference type="EMBL" id="JAQQWK010000011">
    <property type="protein sequence ID" value="KAK8023555.1"/>
    <property type="molecule type" value="Genomic_DNA"/>
</dbReference>
<feature type="region of interest" description="Disordered" evidence="10">
    <location>
        <begin position="544"/>
        <end position="563"/>
    </location>
</feature>
<comment type="pathway">
    <text evidence="2 9">Cofactor biosynthesis; D-erythroascorbate biosynthesis; dehydro-D-arabinono-1,4-lactone from D-arabinose: step 2/2.</text>
</comment>
<comment type="caution">
    <text evidence="12">The sequence shown here is derived from an EMBL/GenBank/DDBJ whole genome shotgun (WGS) entry which is preliminary data.</text>
</comment>
<dbReference type="Pfam" id="PF04030">
    <property type="entry name" value="ALO"/>
    <property type="match status" value="1"/>
</dbReference>
<dbReference type="InterPro" id="IPR010031">
    <property type="entry name" value="FAD_lactone_oxidase-like"/>
</dbReference>
<reference evidence="12 13" key="1">
    <citation type="submission" date="2023-01" db="EMBL/GenBank/DDBJ databases">
        <title>Analysis of 21 Apiospora genomes using comparative genomics revels a genus with tremendous synthesis potential of carbohydrate active enzymes and secondary metabolites.</title>
        <authorList>
            <person name="Sorensen T."/>
        </authorList>
    </citation>
    <scope>NUCLEOTIDE SEQUENCE [LARGE SCALE GENOMIC DNA]</scope>
    <source>
        <strain evidence="12 13">CBS 33761</strain>
    </source>
</reference>
<evidence type="ECO:0000256" key="6">
    <source>
        <dbReference type="ARBA" id="ARBA00022827"/>
    </source>
</evidence>
<organism evidence="12 13">
    <name type="scientific">Apiospora rasikravindrae</name>
    <dbReference type="NCBI Taxonomy" id="990691"/>
    <lineage>
        <taxon>Eukaryota</taxon>
        <taxon>Fungi</taxon>
        <taxon>Dikarya</taxon>
        <taxon>Ascomycota</taxon>
        <taxon>Pezizomycotina</taxon>
        <taxon>Sordariomycetes</taxon>
        <taxon>Xylariomycetidae</taxon>
        <taxon>Amphisphaeriales</taxon>
        <taxon>Apiosporaceae</taxon>
        <taxon>Apiospora</taxon>
    </lineage>
</organism>
<keyword evidence="7 9" id="KW-0560">Oxidoreductase</keyword>
<comment type="subcellular location">
    <subcellularLocation>
        <location evidence="9">Mitochondrion membrane</location>
    </subcellularLocation>
</comment>
<comment type="similarity">
    <text evidence="3 9">Belongs to the oxygen-dependent FAD-linked oxidoreductase family.</text>
</comment>
<evidence type="ECO:0000313" key="13">
    <source>
        <dbReference type="Proteomes" id="UP001444661"/>
    </source>
</evidence>
<dbReference type="InterPro" id="IPR016169">
    <property type="entry name" value="FAD-bd_PCMH_sub2"/>
</dbReference>
<dbReference type="InterPro" id="IPR016167">
    <property type="entry name" value="FAD-bd_PCMH_sub1"/>
</dbReference>
<name>A0ABR1S1K0_9PEZI</name>
<dbReference type="Pfam" id="PF01565">
    <property type="entry name" value="FAD_binding_4"/>
    <property type="match status" value="1"/>
</dbReference>
<evidence type="ECO:0000256" key="10">
    <source>
        <dbReference type="SAM" id="MobiDB-lite"/>
    </source>
</evidence>
<keyword evidence="13" id="KW-1185">Reference proteome</keyword>
<dbReference type="PANTHER" id="PTHR43762:SF1">
    <property type="entry name" value="D-ARABINONO-1,4-LACTONE OXIDASE"/>
    <property type="match status" value="1"/>
</dbReference>
<dbReference type="NCBIfam" id="TIGR01678">
    <property type="entry name" value="FAD_lactone_ox"/>
    <property type="match status" value="1"/>
</dbReference>
<dbReference type="EC" id="1.1.3.37" evidence="4 9"/>
<comment type="catalytic activity">
    <reaction evidence="9">
        <text>D-arabinono-1,4-lactone + O2 = dehydro-D-arabinono-1,4-lactone + H2O2 + H(+)</text>
        <dbReference type="Rhea" id="RHEA:23756"/>
        <dbReference type="ChEBI" id="CHEBI:15378"/>
        <dbReference type="ChEBI" id="CHEBI:15379"/>
        <dbReference type="ChEBI" id="CHEBI:16240"/>
        <dbReference type="ChEBI" id="CHEBI:16292"/>
        <dbReference type="ChEBI" id="CHEBI:58277"/>
        <dbReference type="EC" id="1.1.3.37"/>
    </reaction>
</comment>
<dbReference type="Proteomes" id="UP001444661">
    <property type="component" value="Unassembled WGS sequence"/>
</dbReference>
<evidence type="ECO:0000256" key="5">
    <source>
        <dbReference type="ARBA" id="ARBA00022630"/>
    </source>
</evidence>